<evidence type="ECO:0000313" key="2">
    <source>
        <dbReference type="EMBL" id="RQX05504.1"/>
    </source>
</evidence>
<dbReference type="AlphaFoldDB" id="A0A3N9WXC3"/>
<evidence type="ECO:0000313" key="3">
    <source>
        <dbReference type="Proteomes" id="UP000282312"/>
    </source>
</evidence>
<organism evidence="2 3">
    <name type="scientific">Micromonospora inaquosa</name>
    <dbReference type="NCBI Taxonomy" id="2203716"/>
    <lineage>
        <taxon>Bacteria</taxon>
        <taxon>Bacillati</taxon>
        <taxon>Actinomycetota</taxon>
        <taxon>Actinomycetes</taxon>
        <taxon>Micromonosporales</taxon>
        <taxon>Micromonosporaceae</taxon>
        <taxon>Micromonospora</taxon>
    </lineage>
</organism>
<dbReference type="RefSeq" id="WP_124771766.1">
    <property type="nucleotide sequence ID" value="NZ_JBEZFR010000021.1"/>
</dbReference>
<comment type="caution">
    <text evidence="2">The sequence shown here is derived from an EMBL/GenBank/DDBJ whole genome shotgun (WGS) entry which is preliminary data.</text>
</comment>
<name>A0A3N9WXC3_9ACTN</name>
<dbReference type="Pfam" id="PF14024">
    <property type="entry name" value="DUF4240"/>
    <property type="match status" value="1"/>
</dbReference>
<reference evidence="2 3" key="1">
    <citation type="submission" date="2018-05" db="EMBL/GenBank/DDBJ databases">
        <title>Micromonospora from Atacama Desert.</title>
        <authorList>
            <person name="Carro L."/>
            <person name="Goodfellow M."/>
            <person name="Klenk H.-P."/>
        </authorList>
    </citation>
    <scope>NUCLEOTIDE SEQUENCE [LARGE SCALE GENOMIC DNA]</scope>
    <source>
        <strain evidence="2 3">LB39</strain>
    </source>
</reference>
<dbReference type="InterPro" id="IPR025334">
    <property type="entry name" value="DUF4240"/>
</dbReference>
<dbReference type="Proteomes" id="UP000282312">
    <property type="component" value="Unassembled WGS sequence"/>
</dbReference>
<dbReference type="EMBL" id="QGSZ01000155">
    <property type="protein sequence ID" value="RQX05504.1"/>
    <property type="molecule type" value="Genomic_DNA"/>
</dbReference>
<accession>A0A3N9WXC3</accession>
<gene>
    <name evidence="2" type="ORF">DLJ59_07480</name>
</gene>
<sequence length="197" mass="21565">MDVDEFWAVVESAGAGLDKRTSDDGEAVAAALVTSLAGTSPERILEFQELFDQLHDALYRWDVWAAAYLIGGGCSDDSFIDFRAGVIALGREWYGRVLASPDGLADHPVVRQAAAEADDGALFAESVNYVASEAYEQVTGGDDDAFYEAMKARQHVAVGIDEARRPDMGEDFDFDDDDEMRSRLPRLAELFLNPSED</sequence>
<protein>
    <recommendedName>
        <fullName evidence="1">DUF4240 domain-containing protein</fullName>
    </recommendedName>
</protein>
<keyword evidence="3" id="KW-1185">Reference proteome</keyword>
<proteinExistence type="predicted"/>
<feature type="domain" description="DUF4240" evidence="1">
    <location>
        <begin position="1"/>
        <end position="137"/>
    </location>
</feature>
<evidence type="ECO:0000259" key="1">
    <source>
        <dbReference type="Pfam" id="PF14024"/>
    </source>
</evidence>
<dbReference type="OrthoDB" id="6200718at2"/>